<feature type="domain" description="FAD-binding FR-type" evidence="9">
    <location>
        <begin position="41"/>
        <end position="144"/>
    </location>
</feature>
<reference evidence="10" key="2">
    <citation type="submission" date="2020-09" db="EMBL/GenBank/DDBJ databases">
        <authorList>
            <person name="Sun Q."/>
            <person name="Ohkuma M."/>
        </authorList>
    </citation>
    <scope>NUCLEOTIDE SEQUENCE</scope>
    <source>
        <strain evidence="10">JCM 4815</strain>
    </source>
</reference>
<gene>
    <name evidence="10" type="ORF">GCM10010365_55970</name>
</gene>
<evidence type="ECO:0000256" key="4">
    <source>
        <dbReference type="ARBA" id="ARBA00022723"/>
    </source>
</evidence>
<dbReference type="PRINTS" id="PR00410">
    <property type="entry name" value="PHEHYDRXLASE"/>
</dbReference>
<keyword evidence="8" id="KW-0411">Iron-sulfur</keyword>
<reference evidence="10" key="1">
    <citation type="journal article" date="2014" name="Int. J. Syst. Evol. Microbiol.">
        <title>Complete genome sequence of Corynebacterium casei LMG S-19264T (=DSM 44701T), isolated from a smear-ripened cheese.</title>
        <authorList>
            <consortium name="US DOE Joint Genome Institute (JGI-PGF)"/>
            <person name="Walter F."/>
            <person name="Albersmeier A."/>
            <person name="Kalinowski J."/>
            <person name="Ruckert C."/>
        </authorList>
    </citation>
    <scope>NUCLEOTIDE SEQUENCE</scope>
    <source>
        <strain evidence="10">JCM 4815</strain>
    </source>
</reference>
<dbReference type="SUPFAM" id="SSF54292">
    <property type="entry name" value="2Fe-2S ferredoxin-like"/>
    <property type="match status" value="1"/>
</dbReference>
<dbReference type="PANTHER" id="PTHR47354">
    <property type="entry name" value="NADH OXIDOREDUCTASE HCR"/>
    <property type="match status" value="1"/>
</dbReference>
<keyword evidence="11" id="KW-1185">Reference proteome</keyword>
<dbReference type="SUPFAM" id="SSF63380">
    <property type="entry name" value="Riboflavin synthase domain-like"/>
    <property type="match status" value="1"/>
</dbReference>
<dbReference type="GO" id="GO:0046872">
    <property type="term" value="F:metal ion binding"/>
    <property type="evidence" value="ECO:0007669"/>
    <property type="project" value="UniProtKB-KW"/>
</dbReference>
<dbReference type="InterPro" id="IPR012675">
    <property type="entry name" value="Beta-grasp_dom_sf"/>
</dbReference>
<dbReference type="InterPro" id="IPR008333">
    <property type="entry name" value="Cbr1-like_FAD-bd_dom"/>
</dbReference>
<dbReference type="Pfam" id="PF00970">
    <property type="entry name" value="FAD_binding_6"/>
    <property type="match status" value="1"/>
</dbReference>
<dbReference type="Gene3D" id="3.40.50.80">
    <property type="entry name" value="Nucleotide-binding domain of ferredoxin-NADP reductase (FNR) module"/>
    <property type="match status" value="1"/>
</dbReference>
<evidence type="ECO:0000313" key="11">
    <source>
        <dbReference type="Proteomes" id="UP000622166"/>
    </source>
</evidence>
<evidence type="ECO:0000256" key="6">
    <source>
        <dbReference type="ARBA" id="ARBA00023002"/>
    </source>
</evidence>
<dbReference type="SUPFAM" id="SSF52343">
    <property type="entry name" value="Ferredoxin reductase-like, C-terminal NADP-linked domain"/>
    <property type="match status" value="1"/>
</dbReference>
<evidence type="ECO:0000313" key="10">
    <source>
        <dbReference type="EMBL" id="GGZ28386.1"/>
    </source>
</evidence>
<dbReference type="PROSITE" id="PS51384">
    <property type="entry name" value="FAD_FR"/>
    <property type="match status" value="1"/>
</dbReference>
<dbReference type="InterPro" id="IPR001041">
    <property type="entry name" value="2Fe-2S_ferredoxin-type"/>
</dbReference>
<dbReference type="InterPro" id="IPR050415">
    <property type="entry name" value="MRET"/>
</dbReference>
<dbReference type="InterPro" id="IPR017927">
    <property type="entry name" value="FAD-bd_FR_type"/>
</dbReference>
<dbReference type="PANTHER" id="PTHR47354:SF6">
    <property type="entry name" value="NADH OXIDOREDUCTASE HCR"/>
    <property type="match status" value="1"/>
</dbReference>
<dbReference type="EMBL" id="BMVW01000013">
    <property type="protein sequence ID" value="GGZ28386.1"/>
    <property type="molecule type" value="Genomic_DNA"/>
</dbReference>
<evidence type="ECO:0000259" key="9">
    <source>
        <dbReference type="PROSITE" id="PS51384"/>
    </source>
</evidence>
<dbReference type="InterPro" id="IPR001433">
    <property type="entry name" value="OxRdtase_FAD/NAD-bd"/>
</dbReference>
<dbReference type="Gene3D" id="3.10.20.30">
    <property type="match status" value="1"/>
</dbReference>
<dbReference type="RefSeq" id="WP_229859489.1">
    <property type="nucleotide sequence ID" value="NZ_BMVW01000013.1"/>
</dbReference>
<accession>A0A918Q1A8</accession>
<evidence type="ECO:0000256" key="1">
    <source>
        <dbReference type="ARBA" id="ARBA00001974"/>
    </source>
</evidence>
<keyword evidence="3" id="KW-0001">2Fe-2S</keyword>
<organism evidence="10 11">
    <name type="scientific">Streptomyces poonensis</name>
    <dbReference type="NCBI Taxonomy" id="68255"/>
    <lineage>
        <taxon>Bacteria</taxon>
        <taxon>Bacillati</taxon>
        <taxon>Actinomycetota</taxon>
        <taxon>Actinomycetes</taxon>
        <taxon>Kitasatosporales</taxon>
        <taxon>Streptomycetaceae</taxon>
        <taxon>Streptomyces</taxon>
    </lineage>
</organism>
<evidence type="ECO:0000256" key="7">
    <source>
        <dbReference type="ARBA" id="ARBA00023004"/>
    </source>
</evidence>
<dbReference type="GO" id="GO:0016491">
    <property type="term" value="F:oxidoreductase activity"/>
    <property type="evidence" value="ECO:0007669"/>
    <property type="project" value="UniProtKB-KW"/>
</dbReference>
<keyword evidence="4" id="KW-0479">Metal-binding</keyword>
<dbReference type="InterPro" id="IPR017938">
    <property type="entry name" value="Riboflavin_synthase-like_b-brl"/>
</dbReference>
<dbReference type="InterPro" id="IPR039261">
    <property type="entry name" value="FNR_nucleotide-bd"/>
</dbReference>
<sequence>MDFAAAAALRGLRGLVRTVDWLTFPLYLEDCLALANPLWSVREPRGRVEAVRRETSDATTLVVRPGWGWRGHLPGQYVRVGVELDGVLHWRPYSLTSPPGADGGRVSITVKATPDGRVSRHLAHRTTVGTVLRLGPAQGRLVLGRRPPGRLLFLTAGSGITPVMGVLRTLVTRGGPTDVVMVHSAPTRQDVIFGAELRELAARCPGFRLHEHFTRGGAGTRPRLAMAEVAELCPDWRERETWACGPAGMLDDAERHWNRHGRADRLRMERARPVPPPAGGAEKAGRVRFTRAGAEAEADAVTPLLVVGESVGLAMPSGCRMGICFGCVVPLRYGKVRDLRTGRLHGEEGDLIQTCVSAAAGPVAIEL</sequence>
<evidence type="ECO:0000256" key="2">
    <source>
        <dbReference type="ARBA" id="ARBA00022630"/>
    </source>
</evidence>
<dbReference type="AlphaFoldDB" id="A0A918Q1A8"/>
<dbReference type="InterPro" id="IPR036010">
    <property type="entry name" value="2Fe-2S_ferredoxin-like_sf"/>
</dbReference>
<evidence type="ECO:0000256" key="3">
    <source>
        <dbReference type="ARBA" id="ARBA00022714"/>
    </source>
</evidence>
<name>A0A918Q1A8_9ACTN</name>
<keyword evidence="5" id="KW-0274">FAD</keyword>
<dbReference type="GO" id="GO:0051537">
    <property type="term" value="F:2 iron, 2 sulfur cluster binding"/>
    <property type="evidence" value="ECO:0007669"/>
    <property type="project" value="UniProtKB-KW"/>
</dbReference>
<evidence type="ECO:0000256" key="5">
    <source>
        <dbReference type="ARBA" id="ARBA00022827"/>
    </source>
</evidence>
<proteinExistence type="predicted"/>
<protein>
    <submittedName>
        <fullName evidence="10">Oxidoreductase</fullName>
    </submittedName>
</protein>
<dbReference type="Gene3D" id="2.40.30.10">
    <property type="entry name" value="Translation factors"/>
    <property type="match status" value="1"/>
</dbReference>
<comment type="caution">
    <text evidence="10">The sequence shown here is derived from an EMBL/GenBank/DDBJ whole genome shotgun (WGS) entry which is preliminary data.</text>
</comment>
<keyword evidence="6" id="KW-0560">Oxidoreductase</keyword>
<dbReference type="Proteomes" id="UP000622166">
    <property type="component" value="Unassembled WGS sequence"/>
</dbReference>
<evidence type="ECO:0000256" key="8">
    <source>
        <dbReference type="ARBA" id="ARBA00023014"/>
    </source>
</evidence>
<dbReference type="Pfam" id="PF00175">
    <property type="entry name" value="NAD_binding_1"/>
    <property type="match status" value="1"/>
</dbReference>
<keyword evidence="2" id="KW-0285">Flavoprotein</keyword>
<keyword evidence="7" id="KW-0408">Iron</keyword>
<dbReference type="CDD" id="cd00207">
    <property type="entry name" value="fer2"/>
    <property type="match status" value="1"/>
</dbReference>
<dbReference type="CDD" id="cd06216">
    <property type="entry name" value="FNR_iron_sulfur_binding_2"/>
    <property type="match status" value="1"/>
</dbReference>
<comment type="cofactor">
    <cofactor evidence="1">
        <name>FAD</name>
        <dbReference type="ChEBI" id="CHEBI:57692"/>
    </cofactor>
</comment>